<keyword evidence="2" id="KW-1185">Reference proteome</keyword>
<organism evidence="1 2">
    <name type="scientific">Paramuricea clavata</name>
    <name type="common">Red gorgonian</name>
    <name type="synonym">Violescent sea-whip</name>
    <dbReference type="NCBI Taxonomy" id="317549"/>
    <lineage>
        <taxon>Eukaryota</taxon>
        <taxon>Metazoa</taxon>
        <taxon>Cnidaria</taxon>
        <taxon>Anthozoa</taxon>
        <taxon>Octocorallia</taxon>
        <taxon>Malacalcyonacea</taxon>
        <taxon>Plexauridae</taxon>
        <taxon>Paramuricea</taxon>
    </lineage>
</organism>
<accession>A0A6S7JXQ2</accession>
<dbReference type="EMBL" id="CACRXK020019798">
    <property type="protein sequence ID" value="CAB4034080.1"/>
    <property type="molecule type" value="Genomic_DNA"/>
</dbReference>
<name>A0A6S7JXQ2_PARCT</name>
<evidence type="ECO:0000313" key="2">
    <source>
        <dbReference type="Proteomes" id="UP001152795"/>
    </source>
</evidence>
<gene>
    <name evidence="1" type="ORF">PACLA_8A060646</name>
</gene>
<dbReference type="Proteomes" id="UP001152795">
    <property type="component" value="Unassembled WGS sequence"/>
</dbReference>
<comment type="caution">
    <text evidence="1">The sequence shown here is derived from an EMBL/GenBank/DDBJ whole genome shotgun (WGS) entry which is preliminary data.</text>
</comment>
<reference evidence="1" key="1">
    <citation type="submission" date="2020-04" db="EMBL/GenBank/DDBJ databases">
        <authorList>
            <person name="Alioto T."/>
            <person name="Alioto T."/>
            <person name="Gomez Garrido J."/>
        </authorList>
    </citation>
    <scope>NUCLEOTIDE SEQUENCE</scope>
    <source>
        <strain evidence="1">A484AB</strain>
    </source>
</reference>
<evidence type="ECO:0000313" key="1">
    <source>
        <dbReference type="EMBL" id="CAB4034080.1"/>
    </source>
</evidence>
<dbReference type="AlphaFoldDB" id="A0A6S7JXQ2"/>
<proteinExistence type="predicted"/>
<protein>
    <submittedName>
        <fullName evidence="1">Uncharacterized protein</fullName>
    </submittedName>
</protein>
<sequence>MRNERRKRKRSHKSELKRAALIKDALREVQRKTDEQRSIASKYYKLWRRSVETNKKLQNKLDNRESSIKKVTHLNMSSKNMVGVKIILHEELEELEISSEPIGNGVYGNCFLKRFNRLQITVVEKQLIESVDMLYKEAMFMQRFPTDVSHCFQGSNWRRNQSP</sequence>